<evidence type="ECO:0000313" key="4">
    <source>
        <dbReference type="Proteomes" id="UP000521943"/>
    </source>
</evidence>
<feature type="chain" id="PRO_5034347749" evidence="2">
    <location>
        <begin position="26"/>
        <end position="110"/>
    </location>
</feature>
<comment type="caution">
    <text evidence="3">The sequence shown here is derived from an EMBL/GenBank/DDBJ whole genome shotgun (WGS) entry which is preliminary data.</text>
</comment>
<dbReference type="AlphaFoldDB" id="A0A8H6HH52"/>
<name>A0A8H6HH52_9AGAR</name>
<evidence type="ECO:0000256" key="2">
    <source>
        <dbReference type="SAM" id="SignalP"/>
    </source>
</evidence>
<proteinExistence type="predicted"/>
<reference evidence="3 4" key="1">
    <citation type="submission" date="2020-07" db="EMBL/GenBank/DDBJ databases">
        <title>Comparative genomics of pyrophilous fungi reveals a link between fire events and developmental genes.</title>
        <authorList>
            <consortium name="DOE Joint Genome Institute"/>
            <person name="Steindorff A.S."/>
            <person name="Carver A."/>
            <person name="Calhoun S."/>
            <person name="Stillman K."/>
            <person name="Liu H."/>
            <person name="Lipzen A."/>
            <person name="Pangilinan J."/>
            <person name="Labutti K."/>
            <person name="Bruns T.D."/>
            <person name="Grigoriev I.V."/>
        </authorList>
    </citation>
    <scope>NUCLEOTIDE SEQUENCE [LARGE SCALE GENOMIC DNA]</scope>
    <source>
        <strain evidence="3 4">CBS 144469</strain>
    </source>
</reference>
<accession>A0A8H6HH52</accession>
<protein>
    <submittedName>
        <fullName evidence="3">Uncharacterized protein</fullName>
    </submittedName>
</protein>
<evidence type="ECO:0000256" key="1">
    <source>
        <dbReference type="SAM" id="MobiDB-lite"/>
    </source>
</evidence>
<keyword evidence="2" id="KW-0732">Signal</keyword>
<evidence type="ECO:0000313" key="3">
    <source>
        <dbReference type="EMBL" id="KAF6746949.1"/>
    </source>
</evidence>
<gene>
    <name evidence="3" type="ORF">DFP72DRAFT_854799</name>
</gene>
<sequence>MRLLRHPLLLTVSTAWLCVRLETEGVQPQKRNTFPSHQGSRSVSSEIESKKRNNFIKQGGYVAIDGRLDGLNAKQDRDIVLELHVEAFPYQQPIAIPEYSPRYLEQSEEK</sequence>
<feature type="compositionally biased region" description="Polar residues" evidence="1">
    <location>
        <begin position="29"/>
        <end position="46"/>
    </location>
</feature>
<dbReference type="Proteomes" id="UP000521943">
    <property type="component" value="Unassembled WGS sequence"/>
</dbReference>
<dbReference type="EMBL" id="JACGCI010000086">
    <property type="protein sequence ID" value="KAF6746949.1"/>
    <property type="molecule type" value="Genomic_DNA"/>
</dbReference>
<keyword evidence="4" id="KW-1185">Reference proteome</keyword>
<organism evidence="3 4">
    <name type="scientific">Ephemerocybe angulata</name>
    <dbReference type="NCBI Taxonomy" id="980116"/>
    <lineage>
        <taxon>Eukaryota</taxon>
        <taxon>Fungi</taxon>
        <taxon>Dikarya</taxon>
        <taxon>Basidiomycota</taxon>
        <taxon>Agaricomycotina</taxon>
        <taxon>Agaricomycetes</taxon>
        <taxon>Agaricomycetidae</taxon>
        <taxon>Agaricales</taxon>
        <taxon>Agaricineae</taxon>
        <taxon>Psathyrellaceae</taxon>
        <taxon>Ephemerocybe</taxon>
    </lineage>
</organism>
<feature type="signal peptide" evidence="2">
    <location>
        <begin position="1"/>
        <end position="25"/>
    </location>
</feature>
<feature type="region of interest" description="Disordered" evidence="1">
    <location>
        <begin position="28"/>
        <end position="51"/>
    </location>
</feature>